<evidence type="ECO:0000313" key="3">
    <source>
        <dbReference type="Proteomes" id="UP000182977"/>
    </source>
</evidence>
<dbReference type="AlphaFoldDB" id="A0A1H2I9Q5"/>
<feature type="transmembrane region" description="Helical" evidence="1">
    <location>
        <begin position="50"/>
        <end position="70"/>
    </location>
</feature>
<feature type="transmembrane region" description="Helical" evidence="1">
    <location>
        <begin position="20"/>
        <end position="38"/>
    </location>
</feature>
<accession>A0A1H2I9Q5</accession>
<evidence type="ECO:0008006" key="4">
    <source>
        <dbReference type="Google" id="ProtNLM"/>
    </source>
</evidence>
<evidence type="ECO:0000256" key="1">
    <source>
        <dbReference type="SAM" id="Phobius"/>
    </source>
</evidence>
<gene>
    <name evidence="2" type="ORF">SAMN04488563_1536</name>
</gene>
<dbReference type="EMBL" id="LT629791">
    <property type="protein sequence ID" value="SDU40725.1"/>
    <property type="molecule type" value="Genomic_DNA"/>
</dbReference>
<dbReference type="Proteomes" id="UP000182977">
    <property type="component" value="Chromosome I"/>
</dbReference>
<dbReference type="STRING" id="419479.SAMN04488563_1536"/>
<keyword evidence="1" id="KW-0812">Transmembrane</keyword>
<reference evidence="3" key="1">
    <citation type="submission" date="2016-10" db="EMBL/GenBank/DDBJ databases">
        <authorList>
            <person name="Varghese N."/>
            <person name="Submissions S."/>
        </authorList>
    </citation>
    <scope>NUCLEOTIDE SEQUENCE [LARGE SCALE GENOMIC DNA]</scope>
    <source>
        <strain evidence="3">DSM 45079</strain>
    </source>
</reference>
<dbReference type="RefSeq" id="WP_197683573.1">
    <property type="nucleotide sequence ID" value="NZ_KQ061223.1"/>
</dbReference>
<name>A0A1H2I9Q5_9ACTN</name>
<protein>
    <recommendedName>
        <fullName evidence="4">Major facilitator superfamily (MFS) profile domain-containing protein</fullName>
    </recommendedName>
</protein>
<keyword evidence="3" id="KW-1185">Reference proteome</keyword>
<proteinExistence type="predicted"/>
<keyword evidence="1" id="KW-1133">Transmembrane helix</keyword>
<keyword evidence="1" id="KW-0472">Membrane</keyword>
<sequence length="81" mass="7650">MGSSPDPAEAGKASAGVNTVELIGLSIGSAVGGLLLNLGAPSMLASARYLLFGLAATALVGVLVALRASAGSGKPAGDAVE</sequence>
<organism evidence="2 3">
    <name type="scientific">Jiangella alkaliphila</name>
    <dbReference type="NCBI Taxonomy" id="419479"/>
    <lineage>
        <taxon>Bacteria</taxon>
        <taxon>Bacillati</taxon>
        <taxon>Actinomycetota</taxon>
        <taxon>Actinomycetes</taxon>
        <taxon>Jiangellales</taxon>
        <taxon>Jiangellaceae</taxon>
        <taxon>Jiangella</taxon>
    </lineage>
</organism>
<evidence type="ECO:0000313" key="2">
    <source>
        <dbReference type="EMBL" id="SDU40725.1"/>
    </source>
</evidence>